<keyword evidence="3" id="KW-1185">Reference proteome</keyword>
<evidence type="ECO:0000256" key="1">
    <source>
        <dbReference type="SAM" id="Phobius"/>
    </source>
</evidence>
<evidence type="ECO:0000313" key="2">
    <source>
        <dbReference type="EMBL" id="GAA0202995.1"/>
    </source>
</evidence>
<reference evidence="3" key="1">
    <citation type="journal article" date="2019" name="Int. J. Syst. Evol. Microbiol.">
        <title>The Global Catalogue of Microorganisms (GCM) 10K type strain sequencing project: providing services to taxonomists for standard genome sequencing and annotation.</title>
        <authorList>
            <consortium name="The Broad Institute Genomics Platform"/>
            <consortium name="The Broad Institute Genome Sequencing Center for Infectious Disease"/>
            <person name="Wu L."/>
            <person name="Ma J."/>
        </authorList>
    </citation>
    <scope>NUCLEOTIDE SEQUENCE [LARGE SCALE GENOMIC DNA]</scope>
    <source>
        <strain evidence="3">JCM 8542</strain>
    </source>
</reference>
<proteinExistence type="predicted"/>
<keyword evidence="1" id="KW-0812">Transmembrane</keyword>
<name>A0ABP3CFR8_9FIRM</name>
<comment type="caution">
    <text evidence="2">The sequence shown here is derived from an EMBL/GenBank/DDBJ whole genome shotgun (WGS) entry which is preliminary data.</text>
</comment>
<organism evidence="2 3">
    <name type="scientific">Selenomonas dianae</name>
    <dbReference type="NCBI Taxonomy" id="135079"/>
    <lineage>
        <taxon>Bacteria</taxon>
        <taxon>Bacillati</taxon>
        <taxon>Bacillota</taxon>
        <taxon>Negativicutes</taxon>
        <taxon>Selenomonadales</taxon>
        <taxon>Selenomonadaceae</taxon>
        <taxon>Selenomonas</taxon>
    </lineage>
</organism>
<dbReference type="EMBL" id="BAAACR010000002">
    <property type="protein sequence ID" value="GAA0202995.1"/>
    <property type="molecule type" value="Genomic_DNA"/>
</dbReference>
<gene>
    <name evidence="2" type="ORF">GCM10008919_02920</name>
</gene>
<keyword evidence="1" id="KW-0472">Membrane</keyword>
<accession>A0ABP3CFR8</accession>
<sequence length="351" mass="40156">MKKLWQTKRREILAGAAILLLLLILFYAVPERRTPMPEPEIGTLRMAEVLSAHPSYARLAALRAEERTLTLLLRDLPELPEITPPATDPQPFEDSVWQKNAQTVISARVALEREQKSLTESVRAATEADYEARRKAIDDDYLNAILNINLKIDNQRAMHGPKVSEEELARERANWEAERDMLKHERAARQMELYRQWQEEIRARVAAQINPREAEWTRQMQETLEAQKGEALRLQHEAEERSVKETERALAAQEGRTVQMQRAVRLASVRAEADALADEILRDVRSRAAKLAIQYHLSLVLASPEAEGSRLLQRSELFVTSRYVPILGDGVRDVTAQMVREMQQITPAAHQ</sequence>
<evidence type="ECO:0000313" key="3">
    <source>
        <dbReference type="Proteomes" id="UP001500399"/>
    </source>
</evidence>
<dbReference type="RefSeq" id="WP_304987697.1">
    <property type="nucleotide sequence ID" value="NZ_BAAACR010000002.1"/>
</dbReference>
<dbReference type="Proteomes" id="UP001500399">
    <property type="component" value="Unassembled WGS sequence"/>
</dbReference>
<protein>
    <submittedName>
        <fullName evidence="2">Uncharacterized protein</fullName>
    </submittedName>
</protein>
<feature type="transmembrane region" description="Helical" evidence="1">
    <location>
        <begin position="12"/>
        <end position="29"/>
    </location>
</feature>
<keyword evidence="1" id="KW-1133">Transmembrane helix</keyword>